<feature type="domain" description="VOC" evidence="1">
    <location>
        <begin position="6"/>
        <end position="125"/>
    </location>
</feature>
<sequence length="132" mass="14172">MSNHGKIWWNELMTRDVEKAKAYYSDLCGWSFDSMPDPETGSVYWIAMQGDQPVGGLMDLGLLEHLNGVPPHWFTYIAVDDVDASVEATVAAGGEIRRPAFDVPGIGRIAIIADPTGAPVGIMTPAAPAEQG</sequence>
<dbReference type="InterPro" id="IPR052164">
    <property type="entry name" value="Anthracycline_SecMetBiosynth"/>
</dbReference>
<dbReference type="PANTHER" id="PTHR33993">
    <property type="entry name" value="GLYOXALASE-RELATED"/>
    <property type="match status" value="1"/>
</dbReference>
<name>A0A238JJW7_9RHOB</name>
<dbReference type="SUPFAM" id="SSF54593">
    <property type="entry name" value="Glyoxalase/Bleomycin resistance protein/Dihydroxybiphenyl dioxygenase"/>
    <property type="match status" value="1"/>
</dbReference>
<gene>
    <name evidence="2" type="ORF">TRP8649_04365</name>
</gene>
<dbReference type="InterPro" id="IPR029068">
    <property type="entry name" value="Glyas_Bleomycin-R_OHBP_Dase"/>
</dbReference>
<evidence type="ECO:0000313" key="3">
    <source>
        <dbReference type="Proteomes" id="UP000225972"/>
    </source>
</evidence>
<organism evidence="2 3">
    <name type="scientific">Pelagimonas phthalicica</name>
    <dbReference type="NCBI Taxonomy" id="1037362"/>
    <lineage>
        <taxon>Bacteria</taxon>
        <taxon>Pseudomonadati</taxon>
        <taxon>Pseudomonadota</taxon>
        <taxon>Alphaproteobacteria</taxon>
        <taxon>Rhodobacterales</taxon>
        <taxon>Roseobacteraceae</taxon>
        <taxon>Pelagimonas</taxon>
    </lineage>
</organism>
<dbReference type="OrthoDB" id="9793039at2"/>
<proteinExistence type="predicted"/>
<dbReference type="InterPro" id="IPR037523">
    <property type="entry name" value="VOC_core"/>
</dbReference>
<reference evidence="3" key="1">
    <citation type="submission" date="2017-05" db="EMBL/GenBank/DDBJ databases">
        <authorList>
            <person name="Rodrigo-Torres L."/>
            <person name="Arahal R. D."/>
            <person name="Lucena T."/>
        </authorList>
    </citation>
    <scope>NUCLEOTIDE SEQUENCE [LARGE SCALE GENOMIC DNA]</scope>
    <source>
        <strain evidence="3">CECT 8649</strain>
    </source>
</reference>
<protein>
    <submittedName>
        <fullName evidence="2">27 kDa antigen Cfp30B</fullName>
    </submittedName>
</protein>
<dbReference type="EMBL" id="FXXP01000003">
    <property type="protein sequence ID" value="SMX30222.1"/>
    <property type="molecule type" value="Genomic_DNA"/>
</dbReference>
<dbReference type="Gene3D" id="3.10.180.10">
    <property type="entry name" value="2,3-Dihydroxybiphenyl 1,2-Dioxygenase, domain 1"/>
    <property type="match status" value="1"/>
</dbReference>
<accession>A0A238JJW7</accession>
<evidence type="ECO:0000313" key="2">
    <source>
        <dbReference type="EMBL" id="SMX30222.1"/>
    </source>
</evidence>
<dbReference type="PANTHER" id="PTHR33993:SF14">
    <property type="entry name" value="GB|AAF24581.1"/>
    <property type="match status" value="1"/>
</dbReference>
<dbReference type="CDD" id="cd07247">
    <property type="entry name" value="SgaA_N_like"/>
    <property type="match status" value="1"/>
</dbReference>
<dbReference type="InterPro" id="IPR004360">
    <property type="entry name" value="Glyas_Fos-R_dOase_dom"/>
</dbReference>
<dbReference type="RefSeq" id="WP_099249083.1">
    <property type="nucleotide sequence ID" value="NZ_FXXP01000003.1"/>
</dbReference>
<evidence type="ECO:0000259" key="1">
    <source>
        <dbReference type="PROSITE" id="PS51819"/>
    </source>
</evidence>
<dbReference type="Pfam" id="PF00903">
    <property type="entry name" value="Glyoxalase"/>
    <property type="match status" value="1"/>
</dbReference>
<keyword evidence="3" id="KW-1185">Reference proteome</keyword>
<dbReference type="PROSITE" id="PS51819">
    <property type="entry name" value="VOC"/>
    <property type="match status" value="1"/>
</dbReference>
<dbReference type="AlphaFoldDB" id="A0A238JJW7"/>
<dbReference type="Proteomes" id="UP000225972">
    <property type="component" value="Unassembled WGS sequence"/>
</dbReference>